<feature type="modified residue" description="4-aspartylphosphate" evidence="2">
    <location>
        <position position="67"/>
    </location>
</feature>
<dbReference type="SUPFAM" id="SSF52172">
    <property type="entry name" value="CheY-like"/>
    <property type="match status" value="1"/>
</dbReference>
<reference evidence="5 6" key="1">
    <citation type="submission" date="2018-05" db="EMBL/GenBank/DDBJ databases">
        <title>The complete genome of Lysobacter maris HZ9B, a marine bacterium antagonistic against terrestrial plant pathogens.</title>
        <authorList>
            <person name="Zhang X.-Q."/>
        </authorList>
    </citation>
    <scope>NUCLEOTIDE SEQUENCE [LARGE SCALE GENOMIC DNA]</scope>
    <source>
        <strain evidence="5 6">HZ9B</strain>
    </source>
</reference>
<dbReference type="InterPro" id="IPR046947">
    <property type="entry name" value="LytR-like"/>
</dbReference>
<dbReference type="KEGG" id="lmb:C9I47_0033"/>
<proteinExistence type="predicted"/>
<evidence type="ECO:0000256" key="1">
    <source>
        <dbReference type="ARBA" id="ARBA00023012"/>
    </source>
</evidence>
<dbReference type="PROSITE" id="PS50110">
    <property type="entry name" value="RESPONSE_REGULATORY"/>
    <property type="match status" value="1"/>
</dbReference>
<protein>
    <submittedName>
        <fullName evidence="5">Transcriptional regulator</fullName>
    </submittedName>
</protein>
<keyword evidence="2" id="KW-0597">Phosphoprotein</keyword>
<dbReference type="PROSITE" id="PS50930">
    <property type="entry name" value="HTH_LYTTR"/>
    <property type="match status" value="1"/>
</dbReference>
<dbReference type="GO" id="GO:0000156">
    <property type="term" value="F:phosphorelay response regulator activity"/>
    <property type="evidence" value="ECO:0007669"/>
    <property type="project" value="InterPro"/>
</dbReference>
<dbReference type="PANTHER" id="PTHR37299:SF1">
    <property type="entry name" value="STAGE 0 SPORULATION PROTEIN A HOMOLOG"/>
    <property type="match status" value="1"/>
</dbReference>
<dbReference type="Proteomes" id="UP000249447">
    <property type="component" value="Chromosome"/>
</dbReference>
<dbReference type="Gene3D" id="2.40.50.1020">
    <property type="entry name" value="LytTr DNA-binding domain"/>
    <property type="match status" value="1"/>
</dbReference>
<dbReference type="Pfam" id="PF00072">
    <property type="entry name" value="Response_reg"/>
    <property type="match status" value="1"/>
</dbReference>
<dbReference type="RefSeq" id="WP_111264936.1">
    <property type="nucleotide sequence ID" value="NZ_CP029843.1"/>
</dbReference>
<dbReference type="OrthoDB" id="236568at2"/>
<evidence type="ECO:0000259" key="4">
    <source>
        <dbReference type="PROSITE" id="PS50930"/>
    </source>
</evidence>
<keyword evidence="1" id="KW-0902">Two-component regulatory system</keyword>
<sequence>MSDPRPQAPARAVATAIVAEDESLLRQSLVEQLLRAWPELEIVAECEDGASALDAIAELQPSVAFLDIRMPGLTGLDVAAAAAEASPDTRIVFITAYDQYAVDAFEHGAIDYLLKPVDLERLDATVRRLQSQSGVGLDAALIEALAARMRGAAFGPAEPLTWITASAGRETRLILVDDVAYFRADHKYTVVVTAEGEALIRKPIRDLLEVLDPTVFKQVHRSTIVNLRAVAAIVRDDSGRGTLRLRNREETLAVSAPYMTLFKHM</sequence>
<evidence type="ECO:0000313" key="6">
    <source>
        <dbReference type="Proteomes" id="UP000249447"/>
    </source>
</evidence>
<dbReference type="InterPro" id="IPR011006">
    <property type="entry name" value="CheY-like_superfamily"/>
</dbReference>
<dbReference type="SMART" id="SM00850">
    <property type="entry name" value="LytTR"/>
    <property type="match status" value="1"/>
</dbReference>
<name>A0A2U9T8E5_9GAMM</name>
<dbReference type="AlphaFoldDB" id="A0A2U9T8E5"/>
<gene>
    <name evidence="5" type="ORF">C9I47_0033</name>
</gene>
<dbReference type="PANTHER" id="PTHR37299">
    <property type="entry name" value="TRANSCRIPTIONAL REGULATOR-RELATED"/>
    <property type="match status" value="1"/>
</dbReference>
<evidence type="ECO:0000256" key="2">
    <source>
        <dbReference type="PROSITE-ProRule" id="PRU00169"/>
    </source>
</evidence>
<dbReference type="Pfam" id="PF04397">
    <property type="entry name" value="LytTR"/>
    <property type="match status" value="1"/>
</dbReference>
<feature type="domain" description="Response regulatory" evidence="3">
    <location>
        <begin position="15"/>
        <end position="130"/>
    </location>
</feature>
<accession>A0A2U9T8E5</accession>
<dbReference type="GO" id="GO:0003677">
    <property type="term" value="F:DNA binding"/>
    <property type="evidence" value="ECO:0007669"/>
    <property type="project" value="InterPro"/>
</dbReference>
<organism evidence="5 6">
    <name type="scientific">Marilutibacter maris</name>
    <dbReference type="NCBI Taxonomy" id="1605891"/>
    <lineage>
        <taxon>Bacteria</taxon>
        <taxon>Pseudomonadati</taxon>
        <taxon>Pseudomonadota</taxon>
        <taxon>Gammaproteobacteria</taxon>
        <taxon>Lysobacterales</taxon>
        <taxon>Lysobacteraceae</taxon>
        <taxon>Marilutibacter</taxon>
    </lineage>
</organism>
<keyword evidence="6" id="KW-1185">Reference proteome</keyword>
<dbReference type="InterPro" id="IPR001789">
    <property type="entry name" value="Sig_transdc_resp-reg_receiver"/>
</dbReference>
<dbReference type="SMART" id="SM00448">
    <property type="entry name" value="REC"/>
    <property type="match status" value="1"/>
</dbReference>
<evidence type="ECO:0000313" key="5">
    <source>
        <dbReference type="EMBL" id="AWV05759.1"/>
    </source>
</evidence>
<feature type="domain" description="HTH LytTR-type" evidence="4">
    <location>
        <begin position="163"/>
        <end position="265"/>
    </location>
</feature>
<evidence type="ECO:0000259" key="3">
    <source>
        <dbReference type="PROSITE" id="PS50110"/>
    </source>
</evidence>
<dbReference type="EMBL" id="CP029843">
    <property type="protein sequence ID" value="AWV05759.1"/>
    <property type="molecule type" value="Genomic_DNA"/>
</dbReference>
<dbReference type="InterPro" id="IPR007492">
    <property type="entry name" value="LytTR_DNA-bd_dom"/>
</dbReference>
<dbReference type="Gene3D" id="3.40.50.2300">
    <property type="match status" value="1"/>
</dbReference>